<dbReference type="Gramene" id="PRQ31262">
    <property type="protein sequence ID" value="PRQ31262"/>
    <property type="gene ID" value="RchiOBHm_Chr5g0033551"/>
</dbReference>
<keyword evidence="1" id="KW-0808">Transferase</keyword>
<gene>
    <name evidence="1" type="ORF">RchiOBHm_Chr5g0033551</name>
</gene>
<dbReference type="GO" id="GO:0004674">
    <property type="term" value="F:protein serine/threonine kinase activity"/>
    <property type="evidence" value="ECO:0007669"/>
    <property type="project" value="UniProtKB-KW"/>
</dbReference>
<organism evidence="1 2">
    <name type="scientific">Rosa chinensis</name>
    <name type="common">China rose</name>
    <dbReference type="NCBI Taxonomy" id="74649"/>
    <lineage>
        <taxon>Eukaryota</taxon>
        <taxon>Viridiplantae</taxon>
        <taxon>Streptophyta</taxon>
        <taxon>Embryophyta</taxon>
        <taxon>Tracheophyta</taxon>
        <taxon>Spermatophyta</taxon>
        <taxon>Magnoliopsida</taxon>
        <taxon>eudicotyledons</taxon>
        <taxon>Gunneridae</taxon>
        <taxon>Pentapetalae</taxon>
        <taxon>rosids</taxon>
        <taxon>fabids</taxon>
        <taxon>Rosales</taxon>
        <taxon>Rosaceae</taxon>
        <taxon>Rosoideae</taxon>
        <taxon>Rosoideae incertae sedis</taxon>
        <taxon>Rosa</taxon>
    </lineage>
</organism>
<dbReference type="PANTHER" id="PTHR27006">
    <property type="entry name" value="PROMASTIGOTE SURFACE ANTIGEN PROTEIN PSA"/>
    <property type="match status" value="1"/>
</dbReference>
<dbReference type="OMA" id="YMIGNIN"/>
<dbReference type="PANTHER" id="PTHR27006:SF606">
    <property type="entry name" value="INTERLEUKIN-1 RECEPTOR-ASSOCIATED KINASE 4"/>
    <property type="match status" value="1"/>
</dbReference>
<keyword evidence="2" id="KW-1185">Reference proteome</keyword>
<sequence>MNPKIADLIWYGKVVCYGSNSRRYRDYRWDLWIYGTRICISRAPLCQIDVFSFGVLVLEIVSGKKIGSFRNGDDEENLLSYAWRNWRDGTIPNIIDPGLTTWSTSETFRCIHIGLLCVQENMNNRPTMSSVASMLNNHSFTLSTPSRPAYHSSLSSVPSMLNNHSFRHV</sequence>
<reference evidence="1 2" key="1">
    <citation type="journal article" date="2018" name="Nat. Genet.">
        <title>The Rosa genome provides new insights in the design of modern roses.</title>
        <authorList>
            <person name="Bendahmane M."/>
        </authorList>
    </citation>
    <scope>NUCLEOTIDE SEQUENCE [LARGE SCALE GENOMIC DNA]</scope>
    <source>
        <strain evidence="2">cv. Old Blush</strain>
    </source>
</reference>
<protein>
    <submittedName>
        <fullName evidence="1">Putative non-specific serine/threonine protein kinase</fullName>
        <ecNumber evidence="1">2.7.11.1</ecNumber>
    </submittedName>
</protein>
<evidence type="ECO:0000313" key="1">
    <source>
        <dbReference type="EMBL" id="PRQ31262.1"/>
    </source>
</evidence>
<proteinExistence type="predicted"/>
<dbReference type="Gene3D" id="1.10.510.10">
    <property type="entry name" value="Transferase(Phosphotransferase) domain 1"/>
    <property type="match status" value="1"/>
</dbReference>
<comment type="caution">
    <text evidence="1">The sequence shown here is derived from an EMBL/GenBank/DDBJ whole genome shotgun (WGS) entry which is preliminary data.</text>
</comment>
<keyword evidence="1" id="KW-0723">Serine/threonine-protein kinase</keyword>
<dbReference type="InterPro" id="IPR011009">
    <property type="entry name" value="Kinase-like_dom_sf"/>
</dbReference>
<name>A0A2P6QAQ6_ROSCH</name>
<dbReference type="Proteomes" id="UP000238479">
    <property type="component" value="Chromosome 5"/>
</dbReference>
<dbReference type="EMBL" id="PDCK01000043">
    <property type="protein sequence ID" value="PRQ31262.1"/>
    <property type="molecule type" value="Genomic_DNA"/>
</dbReference>
<dbReference type="SUPFAM" id="SSF56112">
    <property type="entry name" value="Protein kinase-like (PK-like)"/>
    <property type="match status" value="1"/>
</dbReference>
<dbReference type="EC" id="2.7.11.1" evidence="1"/>
<dbReference type="AlphaFoldDB" id="A0A2P6QAQ6"/>
<evidence type="ECO:0000313" key="2">
    <source>
        <dbReference type="Proteomes" id="UP000238479"/>
    </source>
</evidence>
<dbReference type="STRING" id="74649.A0A2P6QAQ6"/>
<keyword evidence="1" id="KW-0418">Kinase</keyword>
<accession>A0A2P6QAQ6</accession>